<dbReference type="GO" id="GO:0008797">
    <property type="term" value="F:aspartate ammonia-lyase activity"/>
    <property type="evidence" value="ECO:0007669"/>
    <property type="project" value="TreeGrafter"/>
</dbReference>
<dbReference type="PANTHER" id="PTHR42696">
    <property type="entry name" value="ASPARTATE AMMONIA-LYASE"/>
    <property type="match status" value="1"/>
</dbReference>
<dbReference type="InterPro" id="IPR024083">
    <property type="entry name" value="Fumarase/histidase_N"/>
</dbReference>
<dbReference type="PROSITE" id="PS00163">
    <property type="entry name" value="FUMARATE_LYASES"/>
    <property type="match status" value="1"/>
</dbReference>
<proteinExistence type="predicted"/>
<dbReference type="InterPro" id="IPR022761">
    <property type="entry name" value="Fumarate_lyase_N"/>
</dbReference>
<dbReference type="InterPro" id="IPR008948">
    <property type="entry name" value="L-Aspartase-like"/>
</dbReference>
<dbReference type="InterPro" id="IPR000362">
    <property type="entry name" value="Fumarate_lyase_fam"/>
</dbReference>
<name>A0A837R9F3_LACPE</name>
<evidence type="ECO:0000256" key="1">
    <source>
        <dbReference type="ARBA" id="ARBA00023239"/>
    </source>
</evidence>
<dbReference type="GO" id="GO:0005829">
    <property type="term" value="C:cytosol"/>
    <property type="evidence" value="ECO:0007669"/>
    <property type="project" value="TreeGrafter"/>
</dbReference>
<dbReference type="InterPro" id="IPR020557">
    <property type="entry name" value="Fumarate_lyase_CS"/>
</dbReference>
<dbReference type="Pfam" id="PF00206">
    <property type="entry name" value="Lyase_1"/>
    <property type="match status" value="1"/>
</dbReference>
<dbReference type="Gene3D" id="1.10.40.30">
    <property type="entry name" value="Fumarase/aspartase (C-terminal domain)"/>
    <property type="match status" value="1"/>
</dbReference>
<dbReference type="NCBIfam" id="NF008909">
    <property type="entry name" value="PRK12273.1"/>
    <property type="match status" value="1"/>
</dbReference>
<dbReference type="Proteomes" id="UP000051020">
    <property type="component" value="Unassembled WGS sequence"/>
</dbReference>
<feature type="domain" description="Fumarate lyase N-terminal" evidence="2">
    <location>
        <begin position="9"/>
        <end position="333"/>
    </location>
</feature>
<reference evidence="3 4" key="1">
    <citation type="journal article" date="2015" name="Genome Announc.">
        <title>Expanding the biotechnology potential of lactobacilli through comparative genomics of 213 strains and associated genera.</title>
        <authorList>
            <person name="Sun Z."/>
            <person name="Harris H.M."/>
            <person name="McCann A."/>
            <person name="Guo C."/>
            <person name="Argimon S."/>
            <person name="Zhang W."/>
            <person name="Yang X."/>
            <person name="Jeffery I.B."/>
            <person name="Cooney J.C."/>
            <person name="Kagawa T.F."/>
            <person name="Liu W."/>
            <person name="Song Y."/>
            <person name="Salvetti E."/>
            <person name="Wrobel A."/>
            <person name="Rasinkangas P."/>
            <person name="Parkhill J."/>
            <person name="Rea M.C."/>
            <person name="O'Sullivan O."/>
            <person name="Ritari J."/>
            <person name="Douillard F.P."/>
            <person name="Paul Ross R."/>
            <person name="Yang R."/>
            <person name="Briner A.E."/>
            <person name="Felis G.E."/>
            <person name="de Vos W.M."/>
            <person name="Barrangou R."/>
            <person name="Klaenhammer T.R."/>
            <person name="Caufield P.W."/>
            <person name="Cui Y."/>
            <person name="Zhang H."/>
            <person name="O'Toole P.W."/>
        </authorList>
    </citation>
    <scope>NUCLEOTIDE SEQUENCE [LARGE SCALE GENOMIC DNA]</scope>
    <source>
        <strain evidence="3 4">DSM 20314</strain>
    </source>
</reference>
<keyword evidence="1 3" id="KW-0456">Lyase</keyword>
<dbReference type="RefSeq" id="WP_056952927.1">
    <property type="nucleotide sequence ID" value="NZ_AZCU01000015.1"/>
</dbReference>
<sequence>MRIEADCIGELAVPDDALYGIHTLRAVHNFPISTELMHPLIIQSLVQIKKAAASVNAAAGTLTSAKAQAIIAACNQLLLGRYADNFIVPAIQGGAGTSANMNVNEVVANLAHQLVPAVTVHPNDDVNQSQSTNDTFPTAGKMALQIQLPGLLTSLSRLVQTLLVKSQRYQDAIKVGRTQLEDAVPTTYGRTFHAYYQLFKRDLSRIRQAGEQLQRVNLGGTAIGTGINATATYQQQILQELQRNTGLTLVAADDLIDATQNCDLFVTFSAAMKTLAVDLSKFSNDLRLLASGPQAGFGELNLPAQQAGSSIMPGKINPVIPEVVNQVAFEVMGNDTTVTMAAEAGQLELNAFEPIMLRALLASETHLQHAIETLVDHCVRQLTVNRERCADQVAHSAITATVLAPYLGYEMTTSLIKEALAAHQAIPALLRQRELLPEALIDQLFSPTGLMQPRMAQTPPLNVAAK</sequence>
<dbReference type="CDD" id="cd01357">
    <property type="entry name" value="Aspartase"/>
    <property type="match status" value="1"/>
</dbReference>
<dbReference type="GO" id="GO:0006531">
    <property type="term" value="P:aspartate metabolic process"/>
    <property type="evidence" value="ECO:0007669"/>
    <property type="project" value="TreeGrafter"/>
</dbReference>
<dbReference type="Gene3D" id="1.20.200.10">
    <property type="entry name" value="Fumarase/aspartase (Central domain)"/>
    <property type="match status" value="1"/>
</dbReference>
<evidence type="ECO:0000259" key="2">
    <source>
        <dbReference type="Pfam" id="PF00206"/>
    </source>
</evidence>
<dbReference type="EMBL" id="AZCU01000015">
    <property type="protein sequence ID" value="KRK23527.1"/>
    <property type="molecule type" value="Genomic_DNA"/>
</dbReference>
<protein>
    <submittedName>
        <fullName evidence="3">Aspartate ammonia-lyase</fullName>
    </submittedName>
</protein>
<evidence type="ECO:0000313" key="4">
    <source>
        <dbReference type="Proteomes" id="UP000051020"/>
    </source>
</evidence>
<dbReference type="PRINTS" id="PR00149">
    <property type="entry name" value="FUMRATELYASE"/>
</dbReference>
<dbReference type="Gene3D" id="1.10.275.10">
    <property type="entry name" value="Fumarase/aspartase (N-terminal domain)"/>
    <property type="match status" value="1"/>
</dbReference>
<comment type="caution">
    <text evidence="3">The sequence shown here is derived from an EMBL/GenBank/DDBJ whole genome shotgun (WGS) entry which is preliminary data.</text>
</comment>
<organism evidence="3 4">
    <name type="scientific">Lactiplantibacillus pentosus DSM 20314</name>
    <dbReference type="NCBI Taxonomy" id="1423791"/>
    <lineage>
        <taxon>Bacteria</taxon>
        <taxon>Bacillati</taxon>
        <taxon>Bacillota</taxon>
        <taxon>Bacilli</taxon>
        <taxon>Lactobacillales</taxon>
        <taxon>Lactobacillaceae</taxon>
        <taxon>Lactiplantibacillus</taxon>
    </lineage>
</organism>
<evidence type="ECO:0000313" key="3">
    <source>
        <dbReference type="EMBL" id="KRK23527.1"/>
    </source>
</evidence>
<dbReference type="AlphaFoldDB" id="A0A837R9F3"/>
<dbReference type="SUPFAM" id="SSF48557">
    <property type="entry name" value="L-aspartase-like"/>
    <property type="match status" value="1"/>
</dbReference>
<gene>
    <name evidence="3" type="ORF">FD24_GL000952</name>
</gene>
<dbReference type="PANTHER" id="PTHR42696:SF2">
    <property type="entry name" value="ASPARTATE AMMONIA-LYASE"/>
    <property type="match status" value="1"/>
</dbReference>
<accession>A0A837R9F3</accession>
<dbReference type="InterPro" id="IPR051546">
    <property type="entry name" value="Aspartate_Ammonia-Lyase"/>
</dbReference>
<dbReference type="FunFam" id="1.20.200.10:FF:000001">
    <property type="entry name" value="Fumarate hydratase, mitochondrial"/>
    <property type="match status" value="1"/>
</dbReference>
<dbReference type="GeneID" id="49394931"/>